<dbReference type="RefSeq" id="XP_009853357.1">
    <property type="nucleotide sequence ID" value="XM_009855055.1"/>
</dbReference>
<feature type="compositionally biased region" description="Basic and acidic residues" evidence="1">
    <location>
        <begin position="32"/>
        <end position="53"/>
    </location>
</feature>
<dbReference type="GeneID" id="20821967"/>
<protein>
    <submittedName>
        <fullName evidence="2">Uncharacterized protein</fullName>
    </submittedName>
</protein>
<evidence type="ECO:0000256" key="1">
    <source>
        <dbReference type="SAM" id="MobiDB-lite"/>
    </source>
</evidence>
<sequence>MLACNVMVPPDEDADMETTNWKDYESEPDVITEEKMGSGQSERQEQERGSTNV</sequence>
<accession>F8MU64</accession>
<dbReference type="HOGENOM" id="CLU_3069262_0_0_1"/>
<dbReference type="EMBL" id="GL891306">
    <property type="protein sequence ID" value="EGO55546.1"/>
    <property type="molecule type" value="Genomic_DNA"/>
</dbReference>
<gene>
    <name evidence="2" type="ORF">NEUTE1DRAFT_102961</name>
</gene>
<evidence type="ECO:0000313" key="3">
    <source>
        <dbReference type="Proteomes" id="UP000008065"/>
    </source>
</evidence>
<dbReference type="AlphaFoldDB" id="F8MU64"/>
<reference evidence="3" key="1">
    <citation type="journal article" date="2011" name="Genetics">
        <title>Massive changes in genome architecture accompany the transition to self-fertility in the filamentous fungus Neurospora tetrasperma.</title>
        <authorList>
            <person name="Ellison C.E."/>
            <person name="Stajich J.E."/>
            <person name="Jacobson D.J."/>
            <person name="Natvig D.O."/>
            <person name="Lapidus A."/>
            <person name="Foster B."/>
            <person name="Aerts A."/>
            <person name="Riley R."/>
            <person name="Lindquist E.A."/>
            <person name="Grigoriev I.V."/>
            <person name="Taylor J.W."/>
        </authorList>
    </citation>
    <scope>NUCLEOTIDE SEQUENCE [LARGE SCALE GENOMIC DNA]</scope>
    <source>
        <strain evidence="3">FGSC 2508 / P0657</strain>
    </source>
</reference>
<dbReference type="Proteomes" id="UP000008065">
    <property type="component" value="Unassembled WGS sequence"/>
</dbReference>
<name>F8MU64_NEUT8</name>
<proteinExistence type="predicted"/>
<feature type="region of interest" description="Disordered" evidence="1">
    <location>
        <begin position="1"/>
        <end position="53"/>
    </location>
</feature>
<evidence type="ECO:0000313" key="2">
    <source>
        <dbReference type="EMBL" id="EGO55546.1"/>
    </source>
</evidence>
<keyword evidence="3" id="KW-1185">Reference proteome</keyword>
<dbReference type="KEGG" id="nte:NEUTE1DRAFT102961"/>
<organism evidence="2 3">
    <name type="scientific">Neurospora tetrasperma (strain FGSC 2508 / ATCC MYA-4615 / P0657)</name>
    <dbReference type="NCBI Taxonomy" id="510951"/>
    <lineage>
        <taxon>Eukaryota</taxon>
        <taxon>Fungi</taxon>
        <taxon>Dikarya</taxon>
        <taxon>Ascomycota</taxon>
        <taxon>Pezizomycotina</taxon>
        <taxon>Sordariomycetes</taxon>
        <taxon>Sordariomycetidae</taxon>
        <taxon>Sordariales</taxon>
        <taxon>Sordariaceae</taxon>
        <taxon>Neurospora</taxon>
    </lineage>
</organism>
<dbReference type="VEuPathDB" id="FungiDB:NEUTE1DRAFT_102961"/>